<evidence type="ECO:0000313" key="2">
    <source>
        <dbReference type="EMBL" id="KAK5966853.1"/>
    </source>
</evidence>
<dbReference type="Proteomes" id="UP001331761">
    <property type="component" value="Unassembled WGS sequence"/>
</dbReference>
<keyword evidence="1" id="KW-0472">Membrane</keyword>
<evidence type="ECO:0000313" key="3">
    <source>
        <dbReference type="Proteomes" id="UP001331761"/>
    </source>
</evidence>
<keyword evidence="3" id="KW-1185">Reference proteome</keyword>
<dbReference type="EMBL" id="WIXE01023036">
    <property type="protein sequence ID" value="KAK5966853.1"/>
    <property type="molecule type" value="Genomic_DNA"/>
</dbReference>
<organism evidence="2 3">
    <name type="scientific">Trichostrongylus colubriformis</name>
    <name type="common">Black scour worm</name>
    <dbReference type="NCBI Taxonomy" id="6319"/>
    <lineage>
        <taxon>Eukaryota</taxon>
        <taxon>Metazoa</taxon>
        <taxon>Ecdysozoa</taxon>
        <taxon>Nematoda</taxon>
        <taxon>Chromadorea</taxon>
        <taxon>Rhabditida</taxon>
        <taxon>Rhabditina</taxon>
        <taxon>Rhabditomorpha</taxon>
        <taxon>Strongyloidea</taxon>
        <taxon>Trichostrongylidae</taxon>
        <taxon>Trichostrongylus</taxon>
    </lineage>
</organism>
<protein>
    <submittedName>
        <fullName evidence="2">Uncharacterized protein</fullName>
    </submittedName>
</protein>
<sequence>MAISSASPAPATGHILQLFVDLIPLFACSHYFTSRSRQIGAARARLRQIVGDNKQDQDPSRITNAPTL</sequence>
<accession>A0AAN8F887</accession>
<gene>
    <name evidence="2" type="ORF">GCK32_012508</name>
</gene>
<dbReference type="AlphaFoldDB" id="A0AAN8F887"/>
<reference evidence="2 3" key="1">
    <citation type="submission" date="2019-10" db="EMBL/GenBank/DDBJ databases">
        <title>Assembly and Annotation for the nematode Trichostrongylus colubriformis.</title>
        <authorList>
            <person name="Martin J."/>
        </authorList>
    </citation>
    <scope>NUCLEOTIDE SEQUENCE [LARGE SCALE GENOMIC DNA]</scope>
    <source>
        <strain evidence="2">G859</strain>
        <tissue evidence="2">Whole worm</tissue>
    </source>
</reference>
<name>A0AAN8F887_TRICO</name>
<keyword evidence="1" id="KW-0812">Transmembrane</keyword>
<comment type="caution">
    <text evidence="2">The sequence shown here is derived from an EMBL/GenBank/DDBJ whole genome shotgun (WGS) entry which is preliminary data.</text>
</comment>
<feature type="transmembrane region" description="Helical" evidence="1">
    <location>
        <begin position="15"/>
        <end position="33"/>
    </location>
</feature>
<proteinExistence type="predicted"/>
<evidence type="ECO:0000256" key="1">
    <source>
        <dbReference type="SAM" id="Phobius"/>
    </source>
</evidence>
<keyword evidence="1" id="KW-1133">Transmembrane helix</keyword>